<dbReference type="EMBL" id="MFIV01000229">
    <property type="protein sequence ID" value="OGF97375.1"/>
    <property type="molecule type" value="Genomic_DNA"/>
</dbReference>
<comment type="caution">
    <text evidence="3">The sequence shown here is derived from an EMBL/GenBank/DDBJ whole genome shotgun (WGS) entry which is preliminary data.</text>
</comment>
<dbReference type="Proteomes" id="UP000176992">
    <property type="component" value="Unassembled WGS sequence"/>
</dbReference>
<proteinExistence type="inferred from homology"/>
<accession>A0A1F5YAY0</accession>
<gene>
    <name evidence="3" type="ORF">A2Z86_00290</name>
</gene>
<name>A0A1F5YAY0_9BACT</name>
<dbReference type="Gene3D" id="3.20.20.140">
    <property type="entry name" value="Metal-dependent hydrolases"/>
    <property type="match status" value="1"/>
</dbReference>
<organism evidence="3 4">
    <name type="scientific">Candidatus Glassbacteria bacterium GWA2_58_10</name>
    <dbReference type="NCBI Taxonomy" id="1817865"/>
    <lineage>
        <taxon>Bacteria</taxon>
        <taxon>Candidatus Glassiibacteriota</taxon>
    </lineage>
</organism>
<protein>
    <submittedName>
        <fullName evidence="3">Uncharacterized protein</fullName>
    </submittedName>
</protein>
<evidence type="ECO:0000256" key="2">
    <source>
        <dbReference type="ARBA" id="ARBA00022801"/>
    </source>
</evidence>
<dbReference type="AlphaFoldDB" id="A0A1F5YAY0"/>
<dbReference type="GO" id="GO:0006046">
    <property type="term" value="P:N-acetylglucosamine catabolic process"/>
    <property type="evidence" value="ECO:0007669"/>
    <property type="project" value="TreeGrafter"/>
</dbReference>
<dbReference type="PANTHER" id="PTHR11113:SF14">
    <property type="entry name" value="N-ACETYLGLUCOSAMINE-6-PHOSPHATE DEACETYLASE"/>
    <property type="match status" value="1"/>
</dbReference>
<evidence type="ECO:0000256" key="1">
    <source>
        <dbReference type="ARBA" id="ARBA00010716"/>
    </source>
</evidence>
<reference evidence="3 4" key="1">
    <citation type="journal article" date="2016" name="Nat. Commun.">
        <title>Thousands of microbial genomes shed light on interconnected biogeochemical processes in an aquifer system.</title>
        <authorList>
            <person name="Anantharaman K."/>
            <person name="Brown C.T."/>
            <person name="Hug L.A."/>
            <person name="Sharon I."/>
            <person name="Castelle C.J."/>
            <person name="Probst A.J."/>
            <person name="Thomas B.C."/>
            <person name="Singh A."/>
            <person name="Wilkins M.J."/>
            <person name="Karaoz U."/>
            <person name="Brodie E.L."/>
            <person name="Williams K.H."/>
            <person name="Hubbard S.S."/>
            <person name="Banfield J.F."/>
        </authorList>
    </citation>
    <scope>NUCLEOTIDE SEQUENCE [LARGE SCALE GENOMIC DNA]</scope>
</reference>
<comment type="similarity">
    <text evidence="1">Belongs to the metallo-dependent hydrolases superfamily. NagA family.</text>
</comment>
<dbReference type="GO" id="GO:0008448">
    <property type="term" value="F:N-acetylglucosamine-6-phosphate deacetylase activity"/>
    <property type="evidence" value="ECO:0007669"/>
    <property type="project" value="TreeGrafter"/>
</dbReference>
<keyword evidence="2" id="KW-0378">Hydrolase</keyword>
<evidence type="ECO:0000313" key="4">
    <source>
        <dbReference type="Proteomes" id="UP000176992"/>
    </source>
</evidence>
<dbReference type="InterPro" id="IPR032466">
    <property type="entry name" value="Metal_Hydrolase"/>
</dbReference>
<dbReference type="SUPFAM" id="SSF51556">
    <property type="entry name" value="Metallo-dependent hydrolases"/>
    <property type="match status" value="1"/>
</dbReference>
<dbReference type="PANTHER" id="PTHR11113">
    <property type="entry name" value="N-ACETYLGLUCOSAMINE-6-PHOSPHATE DEACETYLASE"/>
    <property type="match status" value="1"/>
</dbReference>
<sequence>MRAKGLERSVFTSDLVALGGSPDGVYTVDGQEVEIRQGGAFLKGTPYLYGAWASLALGIERATAAAVVSPSDALRLTSLNPARLLALEDNLEPVPGKSGPFVFFREQAGALRLAGIID</sequence>
<evidence type="ECO:0000313" key="3">
    <source>
        <dbReference type="EMBL" id="OGF97375.1"/>
    </source>
</evidence>